<dbReference type="CDD" id="cd02549">
    <property type="entry name" value="Peptidase_C39A"/>
    <property type="match status" value="1"/>
</dbReference>
<dbReference type="SUPFAM" id="SSF48452">
    <property type="entry name" value="TPR-like"/>
    <property type="match status" value="1"/>
</dbReference>
<feature type="domain" description="Peptidase C39-like" evidence="1">
    <location>
        <begin position="22"/>
        <end position="128"/>
    </location>
</feature>
<reference evidence="2 3" key="1">
    <citation type="submission" date="2006-09" db="EMBL/GenBank/DDBJ databases">
        <authorList>
            <person name="Emerson D."/>
            <person name="Ferriera S."/>
            <person name="Johnson J."/>
            <person name="Kravitz S."/>
            <person name="Halpern A."/>
            <person name="Remington K."/>
            <person name="Beeson K."/>
            <person name="Tran B."/>
            <person name="Rogers Y.-H."/>
            <person name="Friedman R."/>
            <person name="Venter J.C."/>
        </authorList>
    </citation>
    <scope>NUCLEOTIDE SEQUENCE [LARGE SCALE GENOMIC DNA]</scope>
    <source>
        <strain evidence="2 3">PV-1</strain>
    </source>
</reference>
<dbReference type="eggNOG" id="COG0457">
    <property type="taxonomic scope" value="Bacteria"/>
</dbReference>
<dbReference type="InParanoid" id="Q0F2X5"/>
<evidence type="ECO:0000313" key="3">
    <source>
        <dbReference type="Proteomes" id="UP000005297"/>
    </source>
</evidence>
<dbReference type="EMBL" id="AATS01000001">
    <property type="protein sequence ID" value="EAU56166.1"/>
    <property type="molecule type" value="Genomic_DNA"/>
</dbReference>
<dbReference type="SMART" id="SM00028">
    <property type="entry name" value="TPR"/>
    <property type="match status" value="2"/>
</dbReference>
<dbReference type="Gene3D" id="3.90.70.10">
    <property type="entry name" value="Cysteine proteinases"/>
    <property type="match status" value="1"/>
</dbReference>
<dbReference type="OrthoDB" id="9814129at2"/>
<proteinExistence type="predicted"/>
<dbReference type="HOGENOM" id="CLU_069114_0_0_0"/>
<evidence type="ECO:0000313" key="2">
    <source>
        <dbReference type="EMBL" id="EAU56166.1"/>
    </source>
</evidence>
<accession>Q0F2X5</accession>
<gene>
    <name evidence="2" type="ORF">SPV1_05078</name>
</gene>
<dbReference type="Pfam" id="PF13432">
    <property type="entry name" value="TPR_16"/>
    <property type="match status" value="1"/>
</dbReference>
<dbReference type="AlphaFoldDB" id="Q0F2X5"/>
<dbReference type="Gene3D" id="1.25.40.10">
    <property type="entry name" value="Tetratricopeptide repeat domain"/>
    <property type="match status" value="1"/>
</dbReference>
<dbReference type="Proteomes" id="UP000005297">
    <property type="component" value="Unassembled WGS sequence"/>
</dbReference>
<dbReference type="Pfam" id="PF13529">
    <property type="entry name" value="Peptidase_C39_2"/>
    <property type="match status" value="1"/>
</dbReference>
<evidence type="ECO:0000259" key="1">
    <source>
        <dbReference type="Pfam" id="PF13529"/>
    </source>
</evidence>
<keyword evidence="3" id="KW-1185">Reference proteome</keyword>
<dbReference type="NCBIfam" id="NF033920">
    <property type="entry name" value="C39_PA2778_fam"/>
    <property type="match status" value="1"/>
</dbReference>
<dbReference type="STRING" id="314344.AL013_04770"/>
<dbReference type="InterPro" id="IPR011990">
    <property type="entry name" value="TPR-like_helical_dom_sf"/>
</dbReference>
<comment type="caution">
    <text evidence="2">The sequence shown here is derived from an EMBL/GenBank/DDBJ whole genome shotgun (WGS) entry which is preliminary data.</text>
</comment>
<organism evidence="2 3">
    <name type="scientific">Mariprofundus ferrooxydans PV-1</name>
    <dbReference type="NCBI Taxonomy" id="314345"/>
    <lineage>
        <taxon>Bacteria</taxon>
        <taxon>Pseudomonadati</taxon>
        <taxon>Pseudomonadota</taxon>
        <taxon>Candidatius Mariprofundia</taxon>
        <taxon>Mariprofundales</taxon>
        <taxon>Mariprofundaceae</taxon>
        <taxon>Mariprofundus</taxon>
    </lineage>
</organism>
<protein>
    <submittedName>
        <fullName evidence="2">TPR repeat protein</fullName>
    </submittedName>
</protein>
<name>Q0F2X5_9PROT</name>
<dbReference type="InterPro" id="IPR019734">
    <property type="entry name" value="TPR_rpt"/>
</dbReference>
<dbReference type="InterPro" id="IPR039563">
    <property type="entry name" value="Peptidase_C39_single_dom"/>
</dbReference>
<sequence length="297" mass="32331">MQTASLMQTKPMDISESAHVEGVPFFPQQDHQCGPASLAMALNHAGASLSPDLLRSGLFVPGREGSLQVEMLALPRRYGYVAYPLIPQLGSILRAVEAGHPVVVLQNLGLSVAPQWHYAVVTGFDLAKGSIRLHSGETPDYQLALSTFERTWKRAGSWAMVAHRAGELPVAVTENAYFRAVTVLEHSRKREALLAYVAATRRWPRSLAAWMGVGNSRYALADLKGAAEAFIKASKADPLAAEPLNNLAQIRMEQGDLDAAMALADQAIERDKQSVLYLQTRDEVIRARANAARSGLH</sequence>
<dbReference type="InterPro" id="IPR039564">
    <property type="entry name" value="Peptidase_C39-like"/>
</dbReference>